<evidence type="ECO:0000313" key="1">
    <source>
        <dbReference type="EMBL" id="WEF35462.1"/>
    </source>
</evidence>
<proteinExistence type="predicted"/>
<sequence length="90" mass="10324">MRKDGREEPIRWSDRKYDRESTTRLIALFRVVAPVEKVLFNDVEIPLVITARHHITCIYTASDKATKDGPYRCWIGIDLRTGDSIGTVSC</sequence>
<gene>
    <name evidence="1" type="ORF">PX653_12135</name>
</gene>
<protein>
    <recommendedName>
        <fullName evidence="3">Transposase</fullName>
    </recommendedName>
</protein>
<dbReference type="EMBL" id="CP119083">
    <property type="protein sequence ID" value="WEF35462.1"/>
    <property type="molecule type" value="Genomic_DNA"/>
</dbReference>
<dbReference type="RefSeq" id="WP_277418119.1">
    <property type="nucleotide sequence ID" value="NZ_CP119083.1"/>
</dbReference>
<accession>A0ABY8BHM8</accession>
<name>A0ABY8BHM8_9BURK</name>
<organism evidence="1 2">
    <name type="scientific">Pseudoduganella chitinolytica</name>
    <dbReference type="NCBI Taxonomy" id="34070"/>
    <lineage>
        <taxon>Bacteria</taxon>
        <taxon>Pseudomonadati</taxon>
        <taxon>Pseudomonadota</taxon>
        <taxon>Betaproteobacteria</taxon>
        <taxon>Burkholderiales</taxon>
        <taxon>Oxalobacteraceae</taxon>
        <taxon>Telluria group</taxon>
        <taxon>Pseudoduganella</taxon>
    </lineage>
</organism>
<keyword evidence="2" id="KW-1185">Reference proteome</keyword>
<evidence type="ECO:0008006" key="3">
    <source>
        <dbReference type="Google" id="ProtNLM"/>
    </source>
</evidence>
<dbReference type="Proteomes" id="UP001216510">
    <property type="component" value="Chromosome"/>
</dbReference>
<reference evidence="1 2" key="1">
    <citation type="submission" date="2023-02" db="EMBL/GenBank/DDBJ databases">
        <title>Gemone sequence of Telluria chitinolytica ACM 3522T.</title>
        <authorList>
            <person name="Frediansyah A."/>
            <person name="Miess H."/>
            <person name="Gross H."/>
        </authorList>
    </citation>
    <scope>NUCLEOTIDE SEQUENCE [LARGE SCALE GENOMIC DNA]</scope>
    <source>
        <strain evidence="1 2">ACM 3522</strain>
    </source>
</reference>
<evidence type="ECO:0000313" key="2">
    <source>
        <dbReference type="Proteomes" id="UP001216510"/>
    </source>
</evidence>